<proteinExistence type="predicted"/>
<comment type="caution">
    <text evidence="2">The sequence shown here is derived from an EMBL/GenBank/DDBJ whole genome shotgun (WGS) entry which is preliminary data.</text>
</comment>
<keyword evidence="1" id="KW-0472">Membrane</keyword>
<feature type="transmembrane region" description="Helical" evidence="1">
    <location>
        <begin position="12"/>
        <end position="31"/>
    </location>
</feature>
<evidence type="ECO:0000256" key="1">
    <source>
        <dbReference type="SAM" id="Phobius"/>
    </source>
</evidence>
<dbReference type="Proteomes" id="UP001202328">
    <property type="component" value="Unassembled WGS sequence"/>
</dbReference>
<gene>
    <name evidence="2" type="ORF">MKW98_031472</name>
</gene>
<reference evidence="2" key="1">
    <citation type="submission" date="2022-04" db="EMBL/GenBank/DDBJ databases">
        <title>A functionally conserved STORR gene fusion in Papaver species that diverged 16.8 million years ago.</title>
        <authorList>
            <person name="Catania T."/>
        </authorList>
    </citation>
    <scope>NUCLEOTIDE SEQUENCE</scope>
    <source>
        <strain evidence="2">S-188037</strain>
    </source>
</reference>
<keyword evidence="3" id="KW-1185">Reference proteome</keyword>
<name>A0AAD4S5Z3_9MAGN</name>
<keyword evidence="1" id="KW-0812">Transmembrane</keyword>
<sequence length="94" mass="10857">MVSSRVRISVRVFFILLLLAVIFYTGRPLYWKISATIHEIRENRQTVKQGISQIVYEAQKSVGWFNDESDPGFEDVHSTKKSGLITTTRRILRG</sequence>
<keyword evidence="1" id="KW-1133">Transmembrane helix</keyword>
<dbReference type="AlphaFoldDB" id="A0AAD4S5Z3"/>
<organism evidence="2 3">
    <name type="scientific">Papaver atlanticum</name>
    <dbReference type="NCBI Taxonomy" id="357466"/>
    <lineage>
        <taxon>Eukaryota</taxon>
        <taxon>Viridiplantae</taxon>
        <taxon>Streptophyta</taxon>
        <taxon>Embryophyta</taxon>
        <taxon>Tracheophyta</taxon>
        <taxon>Spermatophyta</taxon>
        <taxon>Magnoliopsida</taxon>
        <taxon>Ranunculales</taxon>
        <taxon>Papaveraceae</taxon>
        <taxon>Papaveroideae</taxon>
        <taxon>Papaver</taxon>
    </lineage>
</organism>
<evidence type="ECO:0000313" key="2">
    <source>
        <dbReference type="EMBL" id="KAI3863880.1"/>
    </source>
</evidence>
<evidence type="ECO:0000313" key="3">
    <source>
        <dbReference type="Proteomes" id="UP001202328"/>
    </source>
</evidence>
<protein>
    <submittedName>
        <fullName evidence="2">Uncharacterized protein</fullName>
    </submittedName>
</protein>
<dbReference type="EMBL" id="JAJJMB010014022">
    <property type="protein sequence ID" value="KAI3863880.1"/>
    <property type="molecule type" value="Genomic_DNA"/>
</dbReference>
<accession>A0AAD4S5Z3</accession>